<accession>A0AAV8XR78</accession>
<comment type="caution">
    <text evidence="2">The sequence shown here is derived from an EMBL/GenBank/DDBJ whole genome shotgun (WGS) entry which is preliminary data.</text>
</comment>
<dbReference type="Proteomes" id="UP001162162">
    <property type="component" value="Unassembled WGS sequence"/>
</dbReference>
<evidence type="ECO:0000256" key="1">
    <source>
        <dbReference type="SAM" id="SignalP"/>
    </source>
</evidence>
<sequence>MCPKTNKMFCFICLVMGGNRSAWTQDGIFLSHKERDGDGEKIQIFVSTLKFQSFSFLKQRNIDCLFTYPEYDNNAKVLKSNGIKI</sequence>
<protein>
    <submittedName>
        <fullName evidence="2">Uncharacterized protein</fullName>
    </submittedName>
</protein>
<keyword evidence="1" id="KW-0732">Signal</keyword>
<dbReference type="AlphaFoldDB" id="A0AAV8XR78"/>
<feature type="chain" id="PRO_5043854992" evidence="1">
    <location>
        <begin position="25"/>
        <end position="85"/>
    </location>
</feature>
<organism evidence="2 3">
    <name type="scientific">Aromia moschata</name>
    <dbReference type="NCBI Taxonomy" id="1265417"/>
    <lineage>
        <taxon>Eukaryota</taxon>
        <taxon>Metazoa</taxon>
        <taxon>Ecdysozoa</taxon>
        <taxon>Arthropoda</taxon>
        <taxon>Hexapoda</taxon>
        <taxon>Insecta</taxon>
        <taxon>Pterygota</taxon>
        <taxon>Neoptera</taxon>
        <taxon>Endopterygota</taxon>
        <taxon>Coleoptera</taxon>
        <taxon>Polyphaga</taxon>
        <taxon>Cucujiformia</taxon>
        <taxon>Chrysomeloidea</taxon>
        <taxon>Cerambycidae</taxon>
        <taxon>Cerambycinae</taxon>
        <taxon>Callichromatini</taxon>
        <taxon>Aromia</taxon>
    </lineage>
</organism>
<feature type="signal peptide" evidence="1">
    <location>
        <begin position="1"/>
        <end position="24"/>
    </location>
</feature>
<keyword evidence="3" id="KW-1185">Reference proteome</keyword>
<evidence type="ECO:0000313" key="3">
    <source>
        <dbReference type="Proteomes" id="UP001162162"/>
    </source>
</evidence>
<proteinExistence type="predicted"/>
<dbReference type="EMBL" id="JAPWTK010000387">
    <property type="protein sequence ID" value="KAJ8941124.1"/>
    <property type="molecule type" value="Genomic_DNA"/>
</dbReference>
<reference evidence="2" key="1">
    <citation type="journal article" date="2023" name="Insect Mol. Biol.">
        <title>Genome sequencing provides insights into the evolution of gene families encoding plant cell wall-degrading enzymes in longhorned beetles.</title>
        <authorList>
            <person name="Shin N.R."/>
            <person name="Okamura Y."/>
            <person name="Kirsch R."/>
            <person name="Pauchet Y."/>
        </authorList>
    </citation>
    <scope>NUCLEOTIDE SEQUENCE</scope>
    <source>
        <strain evidence="2">AMC_N1</strain>
    </source>
</reference>
<gene>
    <name evidence="2" type="ORF">NQ318_007706</name>
</gene>
<name>A0AAV8XR78_9CUCU</name>
<evidence type="ECO:0000313" key="2">
    <source>
        <dbReference type="EMBL" id="KAJ8941124.1"/>
    </source>
</evidence>